<proteinExistence type="predicted"/>
<evidence type="ECO:0000313" key="2">
    <source>
        <dbReference type="Proteomes" id="UP001595547"/>
    </source>
</evidence>
<gene>
    <name evidence="1" type="ORF">ACFOGH_10305</name>
</gene>
<sequence length="65" mass="7241">MLLAKANQAWAGWHPKPSATMLRLRKAPLIKTSRNMHNDVEPDLVKIVSAGMAEIQTKHWHSIGG</sequence>
<dbReference type="EMBL" id="JBHRTO010000001">
    <property type="protein sequence ID" value="MFC3181379.1"/>
    <property type="molecule type" value="Genomic_DNA"/>
</dbReference>
<organism evidence="1 2">
    <name type="scientific">Cypionkella sinensis</name>
    <dbReference type="NCBI Taxonomy" id="1756043"/>
    <lineage>
        <taxon>Bacteria</taxon>
        <taxon>Pseudomonadati</taxon>
        <taxon>Pseudomonadota</taxon>
        <taxon>Alphaproteobacteria</taxon>
        <taxon>Rhodobacterales</taxon>
        <taxon>Paracoccaceae</taxon>
        <taxon>Cypionkella</taxon>
    </lineage>
</organism>
<name>A0ABV7J288_9RHOB</name>
<evidence type="ECO:0000313" key="1">
    <source>
        <dbReference type="EMBL" id="MFC3181379.1"/>
    </source>
</evidence>
<comment type="caution">
    <text evidence="1">The sequence shown here is derived from an EMBL/GenBank/DDBJ whole genome shotgun (WGS) entry which is preliminary data.</text>
</comment>
<protein>
    <submittedName>
        <fullName evidence="1">Uncharacterized protein</fullName>
    </submittedName>
</protein>
<reference evidence="2" key="1">
    <citation type="journal article" date="2019" name="Int. J. Syst. Evol. Microbiol.">
        <title>The Global Catalogue of Microorganisms (GCM) 10K type strain sequencing project: providing services to taxonomists for standard genome sequencing and annotation.</title>
        <authorList>
            <consortium name="The Broad Institute Genomics Platform"/>
            <consortium name="The Broad Institute Genome Sequencing Center for Infectious Disease"/>
            <person name="Wu L."/>
            <person name="Ma J."/>
        </authorList>
    </citation>
    <scope>NUCLEOTIDE SEQUENCE [LARGE SCALE GENOMIC DNA]</scope>
    <source>
        <strain evidence="2">KCTC 52039</strain>
    </source>
</reference>
<keyword evidence="2" id="KW-1185">Reference proteome</keyword>
<dbReference type="RefSeq" id="WP_380072986.1">
    <property type="nucleotide sequence ID" value="NZ_JBHRTO010000001.1"/>
</dbReference>
<accession>A0ABV7J288</accession>
<dbReference type="Proteomes" id="UP001595547">
    <property type="component" value="Unassembled WGS sequence"/>
</dbReference>